<keyword evidence="1" id="KW-0808">Transferase</keyword>
<dbReference type="Proteomes" id="UP000557307">
    <property type="component" value="Unassembled WGS sequence"/>
</dbReference>
<dbReference type="InterPro" id="IPR050238">
    <property type="entry name" value="DNA_Rep/Repair_Clamp_Loader"/>
</dbReference>
<reference evidence="1 2" key="1">
    <citation type="submission" date="2020-08" db="EMBL/GenBank/DDBJ databases">
        <title>Genomic Encyclopedia of Type Strains, Phase IV (KMG-IV): sequencing the most valuable type-strain genomes for metagenomic binning, comparative biology and taxonomic classification.</title>
        <authorList>
            <person name="Goeker M."/>
        </authorList>
    </citation>
    <scope>NUCLEOTIDE SEQUENCE [LARGE SCALE GENOMIC DNA]</scope>
    <source>
        <strain evidence="1 2">DSM 105074</strain>
    </source>
</reference>
<dbReference type="GO" id="GO:0003887">
    <property type="term" value="F:DNA-directed DNA polymerase activity"/>
    <property type="evidence" value="ECO:0007669"/>
    <property type="project" value="UniProtKB-EC"/>
</dbReference>
<dbReference type="RefSeq" id="WP_184175123.1">
    <property type="nucleotide sequence ID" value="NZ_JACHGF010000004.1"/>
</dbReference>
<dbReference type="GO" id="GO:0008408">
    <property type="term" value="F:3'-5' exonuclease activity"/>
    <property type="evidence" value="ECO:0007669"/>
    <property type="project" value="InterPro"/>
</dbReference>
<protein>
    <submittedName>
        <fullName evidence="1">DNA polymerase-3 subunit delta</fullName>
        <ecNumber evidence="1">2.7.7.7</ecNumber>
    </submittedName>
</protein>
<dbReference type="GO" id="GO:0006261">
    <property type="term" value="P:DNA-templated DNA replication"/>
    <property type="evidence" value="ECO:0007669"/>
    <property type="project" value="TreeGrafter"/>
</dbReference>
<dbReference type="InterPro" id="IPR027417">
    <property type="entry name" value="P-loop_NTPase"/>
</dbReference>
<dbReference type="PANTHER" id="PTHR11669:SF8">
    <property type="entry name" value="DNA POLYMERASE III SUBUNIT DELTA"/>
    <property type="match status" value="1"/>
</dbReference>
<accession>A0A840TQL0</accession>
<keyword evidence="1" id="KW-0548">Nucleotidyltransferase</keyword>
<dbReference type="Gene3D" id="3.40.50.300">
    <property type="entry name" value="P-loop containing nucleotide triphosphate hydrolases"/>
    <property type="match status" value="1"/>
</dbReference>
<dbReference type="PANTHER" id="PTHR11669">
    <property type="entry name" value="REPLICATION FACTOR C / DNA POLYMERASE III GAMMA-TAU SUBUNIT"/>
    <property type="match status" value="1"/>
</dbReference>
<dbReference type="Pfam" id="PF13177">
    <property type="entry name" value="DNA_pol3_delta2"/>
    <property type="match status" value="1"/>
</dbReference>
<dbReference type="InterPro" id="IPR004622">
    <property type="entry name" value="DNA_pol_HolB"/>
</dbReference>
<dbReference type="EMBL" id="JACHGF010000004">
    <property type="protein sequence ID" value="MBB5285195.1"/>
    <property type="molecule type" value="Genomic_DNA"/>
</dbReference>
<proteinExistence type="predicted"/>
<organism evidence="1 2">
    <name type="scientific">Rhabdobacter roseus</name>
    <dbReference type="NCBI Taxonomy" id="1655419"/>
    <lineage>
        <taxon>Bacteria</taxon>
        <taxon>Pseudomonadati</taxon>
        <taxon>Bacteroidota</taxon>
        <taxon>Cytophagia</taxon>
        <taxon>Cytophagales</taxon>
        <taxon>Cytophagaceae</taxon>
        <taxon>Rhabdobacter</taxon>
    </lineage>
</organism>
<dbReference type="SUPFAM" id="SSF52540">
    <property type="entry name" value="P-loop containing nucleoside triphosphate hydrolases"/>
    <property type="match status" value="1"/>
</dbReference>
<evidence type="ECO:0000313" key="2">
    <source>
        <dbReference type="Proteomes" id="UP000557307"/>
    </source>
</evidence>
<dbReference type="AlphaFoldDB" id="A0A840TQL0"/>
<comment type="caution">
    <text evidence="1">The sequence shown here is derived from an EMBL/GenBank/DDBJ whole genome shotgun (WGS) entry which is preliminary data.</text>
</comment>
<name>A0A840TQL0_9BACT</name>
<dbReference type="NCBIfam" id="TIGR00678">
    <property type="entry name" value="holB"/>
    <property type="match status" value="1"/>
</dbReference>
<evidence type="ECO:0000313" key="1">
    <source>
        <dbReference type="EMBL" id="MBB5285195.1"/>
    </source>
</evidence>
<dbReference type="EC" id="2.7.7.7" evidence="1"/>
<keyword evidence="2" id="KW-1185">Reference proteome</keyword>
<sequence>MLFQDIPGLEDVKAALVRAVRQNHVAHAQLFDGAAGGGALALALAFATYVNCEDKREQDACGRCASCVKMAKLIHPDLHCIFPIATSKKAPGSTSEAFLPLWRTFIHESPYRLLPDWLDFIQAENKQGNISVEEARSILRKLALKAYEGEYKILIIWKPELMNLASANALLKILEEPPVKTLFLLVSDQSDRLLTTLLSRTQRVAVPTFTDQNVTDYLQQQHALAASQARQIAYLCDGNLAEAARLTHESTDDRTEWFAHWMRSCYKQDLVQLVTLADSFDGLNKEAQKGIFEYTLRLFRDMLVWTQGAGELLRVPAEELAFVQNFAKAVPEGALERMVQQVNEAYYHVERNVRAKMVFLDLSLTVSQFFRKS</sequence>
<gene>
    <name evidence="1" type="ORF">HNQ92_003343</name>
</gene>